<reference evidence="2" key="1">
    <citation type="submission" date="2014-04" db="EMBL/GenBank/DDBJ databases">
        <title>Evolutionary Origins and Diversification of the Mycorrhizal Mutualists.</title>
        <authorList>
            <consortium name="DOE Joint Genome Institute"/>
            <consortium name="Mycorrhizal Genomics Consortium"/>
            <person name="Kohler A."/>
            <person name="Kuo A."/>
            <person name="Nagy L.G."/>
            <person name="Floudas D."/>
            <person name="Copeland A."/>
            <person name="Barry K.W."/>
            <person name="Cichocki N."/>
            <person name="Veneault-Fourrey C."/>
            <person name="LaButti K."/>
            <person name="Lindquist E.A."/>
            <person name="Lipzen A."/>
            <person name="Lundell T."/>
            <person name="Morin E."/>
            <person name="Murat C."/>
            <person name="Riley R."/>
            <person name="Ohm R."/>
            <person name="Sun H."/>
            <person name="Tunlid A."/>
            <person name="Henrissat B."/>
            <person name="Grigoriev I.V."/>
            <person name="Hibbett D.S."/>
            <person name="Martin F."/>
        </authorList>
    </citation>
    <scope>NUCLEOTIDE SEQUENCE [LARGE SCALE GENOMIC DNA]</scope>
    <source>
        <strain evidence="2">FD-334 SS-4</strain>
    </source>
</reference>
<dbReference type="AlphaFoldDB" id="A0A0D2L3U1"/>
<gene>
    <name evidence="1" type="ORF">HYPSUDRAFT_124138</name>
</gene>
<proteinExistence type="predicted"/>
<evidence type="ECO:0008006" key="3">
    <source>
        <dbReference type="Google" id="ProtNLM"/>
    </source>
</evidence>
<evidence type="ECO:0000313" key="2">
    <source>
        <dbReference type="Proteomes" id="UP000054270"/>
    </source>
</evidence>
<dbReference type="InterPro" id="IPR009057">
    <property type="entry name" value="Homeodomain-like_sf"/>
</dbReference>
<evidence type="ECO:0000313" key="1">
    <source>
        <dbReference type="EMBL" id="KJA21472.1"/>
    </source>
</evidence>
<accession>A0A0D2L3U1</accession>
<dbReference type="OMA" id="HAGQPPI"/>
<dbReference type="OrthoDB" id="3008156at2759"/>
<dbReference type="SUPFAM" id="SSF46689">
    <property type="entry name" value="Homeodomain-like"/>
    <property type="match status" value="1"/>
</dbReference>
<name>A0A0D2L3U1_HYPSF</name>
<protein>
    <recommendedName>
        <fullName evidence="3">Paired domain-containing protein</fullName>
    </recommendedName>
</protein>
<dbReference type="Proteomes" id="UP000054270">
    <property type="component" value="Unassembled WGS sequence"/>
</dbReference>
<dbReference type="EMBL" id="KN817558">
    <property type="protein sequence ID" value="KJA21472.1"/>
    <property type="molecule type" value="Genomic_DNA"/>
</dbReference>
<keyword evidence="2" id="KW-1185">Reference proteome</keyword>
<organism evidence="1 2">
    <name type="scientific">Hypholoma sublateritium (strain FD-334 SS-4)</name>
    <dbReference type="NCBI Taxonomy" id="945553"/>
    <lineage>
        <taxon>Eukaryota</taxon>
        <taxon>Fungi</taxon>
        <taxon>Dikarya</taxon>
        <taxon>Basidiomycota</taxon>
        <taxon>Agaricomycotina</taxon>
        <taxon>Agaricomycetes</taxon>
        <taxon>Agaricomycetidae</taxon>
        <taxon>Agaricales</taxon>
        <taxon>Agaricineae</taxon>
        <taxon>Strophariaceae</taxon>
        <taxon>Hypholoma</taxon>
    </lineage>
</organism>
<feature type="non-terminal residue" evidence="1">
    <location>
        <position position="99"/>
    </location>
</feature>
<sequence length="99" mass="11505">MTARLSDDLKEHIIQWYYSDNMTMLEIRDLAQCSVGLVYNVIRNYQEFGQVRNPFAQHAGQPPILTNKDLTFIESVLEANPGLYLDEIQQKLCDIRDVE</sequence>